<accession>A0A501WV32</accession>
<dbReference type="InterPro" id="IPR005143">
    <property type="entry name" value="TF_LuxR_autoind-bd_dom"/>
</dbReference>
<evidence type="ECO:0000313" key="5">
    <source>
        <dbReference type="EMBL" id="TPE49736.1"/>
    </source>
</evidence>
<evidence type="ECO:0000313" key="6">
    <source>
        <dbReference type="Proteomes" id="UP000319255"/>
    </source>
</evidence>
<dbReference type="PRINTS" id="PR00038">
    <property type="entry name" value="HTHLUXR"/>
</dbReference>
<proteinExistence type="predicted"/>
<dbReference type="GO" id="GO:0003677">
    <property type="term" value="F:DNA binding"/>
    <property type="evidence" value="ECO:0007669"/>
    <property type="project" value="UniProtKB-KW"/>
</dbReference>
<dbReference type="PANTHER" id="PTHR44688">
    <property type="entry name" value="DNA-BINDING TRANSCRIPTIONAL ACTIVATOR DEVR_DOSR"/>
    <property type="match status" value="1"/>
</dbReference>
<keyword evidence="2" id="KW-0238">DNA-binding</keyword>
<keyword evidence="1" id="KW-0805">Transcription regulation</keyword>
<reference evidence="5 6" key="1">
    <citation type="submission" date="2019-06" db="EMBL/GenBank/DDBJ databases">
        <title>A novel bacterium of genus Amaricoccus, isolated from marine sediment.</title>
        <authorList>
            <person name="Huang H."/>
            <person name="Mo K."/>
            <person name="Hu Y."/>
        </authorList>
    </citation>
    <scope>NUCLEOTIDE SEQUENCE [LARGE SCALE GENOMIC DNA]</scope>
    <source>
        <strain evidence="5 6">HB172011</strain>
    </source>
</reference>
<dbReference type="GO" id="GO:0006355">
    <property type="term" value="P:regulation of DNA-templated transcription"/>
    <property type="evidence" value="ECO:0007669"/>
    <property type="project" value="InterPro"/>
</dbReference>
<comment type="caution">
    <text evidence="5">The sequence shown here is derived from an EMBL/GenBank/DDBJ whole genome shotgun (WGS) entry which is preliminary data.</text>
</comment>
<dbReference type="InterPro" id="IPR036388">
    <property type="entry name" value="WH-like_DNA-bd_sf"/>
</dbReference>
<gene>
    <name evidence="5" type="ORF">FJM51_13925</name>
</gene>
<dbReference type="InterPro" id="IPR000792">
    <property type="entry name" value="Tscrpt_reg_LuxR_C"/>
</dbReference>
<keyword evidence="3" id="KW-0804">Transcription</keyword>
<protein>
    <submittedName>
        <fullName evidence="5">LuxR family transcriptional regulator</fullName>
    </submittedName>
</protein>
<dbReference type="Pfam" id="PF00196">
    <property type="entry name" value="GerE"/>
    <property type="match status" value="1"/>
</dbReference>
<dbReference type="AlphaFoldDB" id="A0A501WV32"/>
<dbReference type="EMBL" id="VFRP01000013">
    <property type="protein sequence ID" value="TPE49736.1"/>
    <property type="molecule type" value="Genomic_DNA"/>
</dbReference>
<evidence type="ECO:0000256" key="3">
    <source>
        <dbReference type="ARBA" id="ARBA00023163"/>
    </source>
</evidence>
<evidence type="ECO:0000256" key="2">
    <source>
        <dbReference type="ARBA" id="ARBA00023125"/>
    </source>
</evidence>
<dbReference type="PROSITE" id="PS50043">
    <property type="entry name" value="HTH_LUXR_2"/>
    <property type="match status" value="1"/>
</dbReference>
<feature type="domain" description="HTH luxR-type" evidence="4">
    <location>
        <begin position="176"/>
        <end position="241"/>
    </location>
</feature>
<dbReference type="InterPro" id="IPR036693">
    <property type="entry name" value="TF_LuxR_autoind-bd_dom_sf"/>
</dbReference>
<dbReference type="Proteomes" id="UP000319255">
    <property type="component" value="Unassembled WGS sequence"/>
</dbReference>
<dbReference type="SMART" id="SM00421">
    <property type="entry name" value="HTH_LUXR"/>
    <property type="match status" value="1"/>
</dbReference>
<dbReference type="SUPFAM" id="SSF46894">
    <property type="entry name" value="C-terminal effector domain of the bipartite response regulators"/>
    <property type="match status" value="1"/>
</dbReference>
<dbReference type="Gene3D" id="1.10.10.10">
    <property type="entry name" value="Winged helix-like DNA-binding domain superfamily/Winged helix DNA-binding domain"/>
    <property type="match status" value="1"/>
</dbReference>
<evidence type="ECO:0000259" key="4">
    <source>
        <dbReference type="PROSITE" id="PS50043"/>
    </source>
</evidence>
<dbReference type="Pfam" id="PF03472">
    <property type="entry name" value="Autoind_bind"/>
    <property type="match status" value="1"/>
</dbReference>
<organism evidence="5 6">
    <name type="scientific">Amaricoccus solimangrovi</name>
    <dbReference type="NCBI Taxonomy" id="2589815"/>
    <lineage>
        <taxon>Bacteria</taxon>
        <taxon>Pseudomonadati</taxon>
        <taxon>Pseudomonadota</taxon>
        <taxon>Alphaproteobacteria</taxon>
        <taxon>Rhodobacterales</taxon>
        <taxon>Paracoccaceae</taxon>
        <taxon>Amaricoccus</taxon>
    </lineage>
</organism>
<name>A0A501WV32_9RHOB</name>
<dbReference type="InterPro" id="IPR016032">
    <property type="entry name" value="Sig_transdc_resp-reg_C-effctor"/>
</dbReference>
<dbReference type="PANTHER" id="PTHR44688:SF16">
    <property type="entry name" value="DNA-BINDING TRANSCRIPTIONAL ACTIVATOR DEVR_DOSR"/>
    <property type="match status" value="1"/>
</dbReference>
<dbReference type="OrthoDB" id="9803630at2"/>
<dbReference type="Gene3D" id="3.30.450.80">
    <property type="entry name" value="Transcription factor LuxR-like, autoinducer-binding domain"/>
    <property type="match status" value="1"/>
</dbReference>
<keyword evidence="6" id="KW-1185">Reference proteome</keyword>
<evidence type="ECO:0000256" key="1">
    <source>
        <dbReference type="ARBA" id="ARBA00023015"/>
    </source>
</evidence>
<dbReference type="SUPFAM" id="SSF75516">
    <property type="entry name" value="Pheromone-binding domain of LuxR-like quorum-sensing transcription factors"/>
    <property type="match status" value="1"/>
</dbReference>
<dbReference type="CDD" id="cd06170">
    <property type="entry name" value="LuxR_C_like"/>
    <property type="match status" value="1"/>
</dbReference>
<sequence>MAREQAKVHREKLELTLERLGTTTSIDDLQVWAHELRDQLAVSHVIYHTANLRGEQVGAFTYGIDWVRHYIAKNYRAIDPVVLGALKRFHPMDWKSLDWSGAQARAMMREATAAGLGNQGWSVPIWGPSGEFAMFSVNHHATDAEWEAYTRDHAKDILLIAHLVHQRARRIISGEGEPPSAELSPREREVLARLSFGESRARVADGLHISENTLRAYIDSARHKLGAMNVTHAVALATARGIIVPNGALPKY</sequence>